<keyword evidence="3" id="KW-1185">Reference proteome</keyword>
<organism evidence="2 3">
    <name type="scientific">Porphyromonas pasteri</name>
    <dbReference type="NCBI Taxonomy" id="1583331"/>
    <lineage>
        <taxon>Bacteria</taxon>
        <taxon>Pseudomonadati</taxon>
        <taxon>Bacteroidota</taxon>
        <taxon>Bacteroidia</taxon>
        <taxon>Bacteroidales</taxon>
        <taxon>Porphyromonadaceae</taxon>
        <taxon>Porphyromonas</taxon>
    </lineage>
</organism>
<evidence type="ECO:0000313" key="2">
    <source>
        <dbReference type="EMBL" id="GGM54905.1"/>
    </source>
</evidence>
<evidence type="ECO:0000256" key="1">
    <source>
        <dbReference type="SAM" id="SignalP"/>
    </source>
</evidence>
<evidence type="ECO:0000313" key="3">
    <source>
        <dbReference type="Proteomes" id="UP000653477"/>
    </source>
</evidence>
<keyword evidence="1" id="KW-0732">Signal</keyword>
<reference evidence="3" key="1">
    <citation type="journal article" date="2019" name="Int. J. Syst. Evol. Microbiol.">
        <title>The Global Catalogue of Microorganisms (GCM) 10K type strain sequencing project: providing services to taxonomists for standard genome sequencing and annotation.</title>
        <authorList>
            <consortium name="The Broad Institute Genomics Platform"/>
            <consortium name="The Broad Institute Genome Sequencing Center for Infectious Disease"/>
            <person name="Wu L."/>
            <person name="Ma J."/>
        </authorList>
    </citation>
    <scope>NUCLEOTIDE SEQUENCE [LARGE SCALE GENOMIC DNA]</scope>
    <source>
        <strain evidence="3">JCM 30531</strain>
    </source>
</reference>
<dbReference type="RefSeq" id="WP_188808164.1">
    <property type="nucleotide sequence ID" value="NZ_BMPU01000003.1"/>
</dbReference>
<dbReference type="EMBL" id="BMPU01000003">
    <property type="protein sequence ID" value="GGM54905.1"/>
    <property type="molecule type" value="Genomic_DNA"/>
</dbReference>
<feature type="chain" id="PRO_5046536318" description="Lipocalin-like domain-containing protein" evidence="1">
    <location>
        <begin position="20"/>
        <end position="176"/>
    </location>
</feature>
<accession>A0ABQ2H7A3</accession>
<comment type="caution">
    <text evidence="2">The sequence shown here is derived from an EMBL/GenBank/DDBJ whole genome shotgun (WGS) entry which is preliminary data.</text>
</comment>
<gene>
    <name evidence="2" type="ORF">GCM10007088_12060</name>
</gene>
<dbReference type="PROSITE" id="PS51257">
    <property type="entry name" value="PROKAR_LIPOPROTEIN"/>
    <property type="match status" value="1"/>
</dbReference>
<dbReference type="Proteomes" id="UP000653477">
    <property type="component" value="Unassembled WGS sequence"/>
</dbReference>
<feature type="signal peptide" evidence="1">
    <location>
        <begin position="1"/>
        <end position="19"/>
    </location>
</feature>
<protein>
    <recommendedName>
        <fullName evidence="4">Lipocalin-like domain-containing protein</fullName>
    </recommendedName>
</protein>
<sequence>MNIKQWAVALLFGSLVLGAASCSKDDPNGPKSSVAIKYLEGSWDLGKLTISPETITIEGKEYKVADHIFKTFLFTGLGWEPRFILIKGETAELRAVGYCVQHSMKLALKEGKLSVHNLPIGSVVREGKLLKLEIAITNALLKQMPSEHLTQGESGFILKALADQGLDLKITATGTK</sequence>
<name>A0ABQ2H7A3_9PORP</name>
<proteinExistence type="predicted"/>
<evidence type="ECO:0008006" key="4">
    <source>
        <dbReference type="Google" id="ProtNLM"/>
    </source>
</evidence>